<evidence type="ECO:0000313" key="2">
    <source>
        <dbReference type="Proteomes" id="UP000093898"/>
    </source>
</evidence>
<reference evidence="1 2" key="1">
    <citation type="submission" date="2016-06" db="EMBL/GenBank/DDBJ databases">
        <authorList>
            <person name="Kjaerup R.B."/>
            <person name="Dalgaard T.S."/>
            <person name="Juul-Madsen H.R."/>
        </authorList>
    </citation>
    <scope>NUCLEOTIDE SEQUENCE [LARGE SCALE GENOMIC DNA]</scope>
    <source>
        <strain evidence="1 2">1127319.6</strain>
    </source>
</reference>
<dbReference type="Proteomes" id="UP000093898">
    <property type="component" value="Unassembled WGS sequence"/>
</dbReference>
<proteinExistence type="predicted"/>
<comment type="caution">
    <text evidence="1">The sequence shown here is derived from an EMBL/GenBank/DDBJ whole genome shotgun (WGS) entry which is preliminary data.</text>
</comment>
<dbReference type="AlphaFoldDB" id="A0A1A3GJR8"/>
<sequence>MMADSVRPRRHGPAVSVRPAFNPIVPQTDCCGEVPIGAWSSRRLVALLFVADRFAMRAHPAR</sequence>
<dbReference type="EMBL" id="LZLC01000261">
    <property type="protein sequence ID" value="OBJ35661.1"/>
    <property type="molecule type" value="Genomic_DNA"/>
</dbReference>
<evidence type="ECO:0000313" key="1">
    <source>
        <dbReference type="EMBL" id="OBJ35661.1"/>
    </source>
</evidence>
<organism evidence="1 2">
    <name type="scientific">Mycolicibacterium mucogenicum</name>
    <name type="common">Mycobacterium mucogenicum</name>
    <dbReference type="NCBI Taxonomy" id="56689"/>
    <lineage>
        <taxon>Bacteria</taxon>
        <taxon>Bacillati</taxon>
        <taxon>Actinomycetota</taxon>
        <taxon>Actinomycetes</taxon>
        <taxon>Mycobacteriales</taxon>
        <taxon>Mycobacteriaceae</taxon>
        <taxon>Mycolicibacterium</taxon>
    </lineage>
</organism>
<accession>A0A1A3GJR8</accession>
<name>A0A1A3GJR8_MYCMU</name>
<gene>
    <name evidence="1" type="ORF">A5630_09090</name>
</gene>
<protein>
    <submittedName>
        <fullName evidence="1">Uncharacterized protein</fullName>
    </submittedName>
</protein>